<proteinExistence type="predicted"/>
<dbReference type="AlphaFoldDB" id="A0A437K9R5"/>
<name>A0A437K9R5_9BACI</name>
<dbReference type="NCBIfam" id="TIGR00589">
    <property type="entry name" value="ogt"/>
    <property type="match status" value="1"/>
</dbReference>
<dbReference type="GO" id="GO:0006281">
    <property type="term" value="P:DNA repair"/>
    <property type="evidence" value="ECO:0007669"/>
    <property type="project" value="InterPro"/>
</dbReference>
<dbReference type="InterPro" id="IPR036388">
    <property type="entry name" value="WH-like_DNA-bd_sf"/>
</dbReference>
<dbReference type="SUPFAM" id="SSF46767">
    <property type="entry name" value="Methylated DNA-protein cysteine methyltransferase, C-terminal domain"/>
    <property type="match status" value="1"/>
</dbReference>
<keyword evidence="4" id="KW-1185">Reference proteome</keyword>
<evidence type="ECO:0000313" key="3">
    <source>
        <dbReference type="EMBL" id="RVT61434.1"/>
    </source>
</evidence>
<protein>
    <submittedName>
        <fullName evidence="3">MGMT family protein</fullName>
    </submittedName>
</protein>
<dbReference type="GO" id="GO:0003824">
    <property type="term" value="F:catalytic activity"/>
    <property type="evidence" value="ECO:0007669"/>
    <property type="project" value="InterPro"/>
</dbReference>
<dbReference type="Proteomes" id="UP000288024">
    <property type="component" value="Unassembled WGS sequence"/>
</dbReference>
<keyword evidence="1" id="KW-0227">DNA damage</keyword>
<sequence length="112" mass="12996">MTPFTIKVIEIIQSIPTGKVMTYGQIARIAGSPRGARQVVRILHSSSQKYQLPWHRVVNAKGAIVIKAEEGSSLQKHLLEEEGVIFYREGELELNKYQYFPLEEWERDYFEE</sequence>
<reference evidence="3 4" key="1">
    <citation type="submission" date="2019-01" db="EMBL/GenBank/DDBJ databases">
        <title>Bacillus sp. M5HDSG1-1, whole genome shotgun sequence.</title>
        <authorList>
            <person name="Tuo L."/>
        </authorList>
    </citation>
    <scope>NUCLEOTIDE SEQUENCE [LARGE SCALE GENOMIC DNA]</scope>
    <source>
        <strain evidence="3 4">M5HDSG1-1</strain>
    </source>
</reference>
<evidence type="ECO:0000313" key="4">
    <source>
        <dbReference type="Proteomes" id="UP000288024"/>
    </source>
</evidence>
<gene>
    <name evidence="3" type="ORF">EM808_14360</name>
</gene>
<feature type="domain" description="Methylated-DNA-[protein]-cysteine S-methyltransferase DNA binding" evidence="2">
    <location>
        <begin position="3"/>
        <end position="84"/>
    </location>
</feature>
<dbReference type="InterPro" id="IPR052520">
    <property type="entry name" value="ATL_DNA_repair"/>
</dbReference>
<dbReference type="InterPro" id="IPR036217">
    <property type="entry name" value="MethylDNA_cys_MeTrfase_DNAb"/>
</dbReference>
<dbReference type="InterPro" id="IPR014048">
    <property type="entry name" value="MethylDNA_cys_MeTrfase_DNA-bd"/>
</dbReference>
<dbReference type="CDD" id="cd06445">
    <property type="entry name" value="ATase"/>
    <property type="match status" value="1"/>
</dbReference>
<comment type="caution">
    <text evidence="3">The sequence shown here is derived from an EMBL/GenBank/DDBJ whole genome shotgun (WGS) entry which is preliminary data.</text>
</comment>
<dbReference type="EMBL" id="RZTZ01000005">
    <property type="protein sequence ID" value="RVT61434.1"/>
    <property type="molecule type" value="Genomic_DNA"/>
</dbReference>
<evidence type="ECO:0000256" key="1">
    <source>
        <dbReference type="ARBA" id="ARBA00022763"/>
    </source>
</evidence>
<evidence type="ECO:0000259" key="2">
    <source>
        <dbReference type="Pfam" id="PF01035"/>
    </source>
</evidence>
<dbReference type="Pfam" id="PF01035">
    <property type="entry name" value="DNA_binding_1"/>
    <property type="match status" value="1"/>
</dbReference>
<accession>A0A437K9R5</accession>
<dbReference type="Gene3D" id="1.10.10.10">
    <property type="entry name" value="Winged helix-like DNA-binding domain superfamily/Winged helix DNA-binding domain"/>
    <property type="match status" value="1"/>
</dbReference>
<dbReference type="PANTHER" id="PTHR42942">
    <property type="entry name" value="6-O-METHYLGUANINE DNA METHYLTRANSFERASE"/>
    <property type="match status" value="1"/>
</dbReference>
<dbReference type="RefSeq" id="WP_127738890.1">
    <property type="nucleotide sequence ID" value="NZ_JAMAVA010000009.1"/>
</dbReference>
<organism evidence="3 4">
    <name type="scientific">Niallia taxi</name>
    <dbReference type="NCBI Taxonomy" id="2499688"/>
    <lineage>
        <taxon>Bacteria</taxon>
        <taxon>Bacillati</taxon>
        <taxon>Bacillota</taxon>
        <taxon>Bacilli</taxon>
        <taxon>Bacillales</taxon>
        <taxon>Bacillaceae</taxon>
        <taxon>Niallia</taxon>
    </lineage>
</organism>
<dbReference type="PANTHER" id="PTHR42942:SF1">
    <property type="entry name" value="ALKYLTRANSFERASE-LIKE PROTEIN 1"/>
    <property type="match status" value="1"/>
</dbReference>